<evidence type="ECO:0000256" key="6">
    <source>
        <dbReference type="ARBA" id="ARBA00023163"/>
    </source>
</evidence>
<protein>
    <submittedName>
        <fullName evidence="12">GATA-type domain-containing protein</fullName>
    </submittedName>
</protein>
<feature type="compositionally biased region" description="Polar residues" evidence="9">
    <location>
        <begin position="244"/>
        <end position="260"/>
    </location>
</feature>
<dbReference type="GO" id="GO:0000122">
    <property type="term" value="P:negative regulation of transcription by RNA polymerase II"/>
    <property type="evidence" value="ECO:0007669"/>
    <property type="project" value="TreeGrafter"/>
</dbReference>
<feature type="compositionally biased region" description="Basic and acidic residues" evidence="9">
    <location>
        <begin position="127"/>
        <end position="143"/>
    </location>
</feature>
<evidence type="ECO:0000256" key="5">
    <source>
        <dbReference type="ARBA" id="ARBA00023015"/>
    </source>
</evidence>
<feature type="compositionally biased region" description="Polar residues" evidence="9">
    <location>
        <begin position="161"/>
        <end position="173"/>
    </location>
</feature>
<dbReference type="InterPro" id="IPR013088">
    <property type="entry name" value="Znf_NHR/GATA"/>
</dbReference>
<name>A0A914UN50_9BILA</name>
<dbReference type="GO" id="GO:0000978">
    <property type="term" value="F:RNA polymerase II cis-regulatory region sequence-specific DNA binding"/>
    <property type="evidence" value="ECO:0007669"/>
    <property type="project" value="TreeGrafter"/>
</dbReference>
<dbReference type="WBParaSite" id="PSAMB.scaffold11299size3455.g34037.t1">
    <property type="protein sequence ID" value="PSAMB.scaffold11299size3455.g34037.t1"/>
    <property type="gene ID" value="PSAMB.scaffold11299size3455.g34037"/>
</dbReference>
<evidence type="ECO:0000313" key="12">
    <source>
        <dbReference type="WBParaSite" id="PSAMB.scaffold11299size3455.g34037.t1"/>
    </source>
</evidence>
<evidence type="ECO:0000256" key="1">
    <source>
        <dbReference type="ARBA" id="ARBA00004123"/>
    </source>
</evidence>
<dbReference type="PANTHER" id="PTHR10071">
    <property type="entry name" value="TRANSCRIPTION FACTOR GATA FAMILY MEMBER"/>
    <property type="match status" value="1"/>
</dbReference>
<feature type="region of interest" description="Disordered" evidence="9">
    <location>
        <begin position="127"/>
        <end position="173"/>
    </location>
</feature>
<feature type="region of interest" description="Disordered" evidence="9">
    <location>
        <begin position="54"/>
        <end position="95"/>
    </location>
</feature>
<dbReference type="PANTHER" id="PTHR10071:SF233">
    <property type="entry name" value="TRANSCRIPTION FACTOR ELT-6"/>
    <property type="match status" value="1"/>
</dbReference>
<dbReference type="Gene3D" id="3.30.50.10">
    <property type="entry name" value="Erythroid Transcription Factor GATA-1, subunit A"/>
    <property type="match status" value="1"/>
</dbReference>
<dbReference type="SUPFAM" id="SSF57716">
    <property type="entry name" value="Glucocorticoid receptor-like (DNA-binding domain)"/>
    <property type="match status" value="1"/>
</dbReference>
<feature type="compositionally biased region" description="Low complexity" evidence="9">
    <location>
        <begin position="231"/>
        <end position="243"/>
    </location>
</feature>
<dbReference type="GO" id="GO:0008270">
    <property type="term" value="F:zinc ion binding"/>
    <property type="evidence" value="ECO:0007669"/>
    <property type="project" value="UniProtKB-KW"/>
</dbReference>
<dbReference type="InterPro" id="IPR039355">
    <property type="entry name" value="Transcription_factor_GATA"/>
</dbReference>
<dbReference type="AlphaFoldDB" id="A0A914UN50"/>
<dbReference type="PROSITE" id="PS00344">
    <property type="entry name" value="GATA_ZN_FINGER_1"/>
    <property type="match status" value="1"/>
</dbReference>
<evidence type="ECO:0000313" key="11">
    <source>
        <dbReference type="Proteomes" id="UP000887566"/>
    </source>
</evidence>
<dbReference type="GO" id="GO:0000981">
    <property type="term" value="F:DNA-binding transcription factor activity, RNA polymerase II-specific"/>
    <property type="evidence" value="ECO:0007669"/>
    <property type="project" value="TreeGrafter"/>
</dbReference>
<keyword evidence="7" id="KW-0539">Nucleus</keyword>
<accession>A0A914UN50</accession>
<dbReference type="InterPro" id="IPR000679">
    <property type="entry name" value="Znf_GATA"/>
</dbReference>
<keyword evidence="5" id="KW-0805">Transcription regulation</keyword>
<feature type="region of interest" description="Disordered" evidence="9">
    <location>
        <begin position="231"/>
        <end position="260"/>
    </location>
</feature>
<dbReference type="Pfam" id="PF00320">
    <property type="entry name" value="GATA"/>
    <property type="match status" value="1"/>
</dbReference>
<dbReference type="CDD" id="cd00202">
    <property type="entry name" value="ZnF_GATA"/>
    <property type="match status" value="1"/>
</dbReference>
<evidence type="ECO:0000256" key="7">
    <source>
        <dbReference type="ARBA" id="ARBA00023242"/>
    </source>
</evidence>
<evidence type="ECO:0000256" key="9">
    <source>
        <dbReference type="SAM" id="MobiDB-lite"/>
    </source>
</evidence>
<evidence type="ECO:0000256" key="4">
    <source>
        <dbReference type="ARBA" id="ARBA00022833"/>
    </source>
</evidence>
<keyword evidence="11" id="KW-1185">Reference proteome</keyword>
<keyword evidence="6" id="KW-0804">Transcription</keyword>
<keyword evidence="3 8" id="KW-0863">Zinc-finger</keyword>
<dbReference type="SMART" id="SM00401">
    <property type="entry name" value="ZnF_GATA"/>
    <property type="match status" value="1"/>
</dbReference>
<keyword evidence="2" id="KW-0479">Metal-binding</keyword>
<dbReference type="GO" id="GO:0045944">
    <property type="term" value="P:positive regulation of transcription by RNA polymerase II"/>
    <property type="evidence" value="ECO:0007669"/>
    <property type="project" value="TreeGrafter"/>
</dbReference>
<dbReference type="PRINTS" id="PR00619">
    <property type="entry name" value="GATAZNFINGER"/>
</dbReference>
<organism evidence="11 12">
    <name type="scientific">Plectus sambesii</name>
    <dbReference type="NCBI Taxonomy" id="2011161"/>
    <lineage>
        <taxon>Eukaryota</taxon>
        <taxon>Metazoa</taxon>
        <taxon>Ecdysozoa</taxon>
        <taxon>Nematoda</taxon>
        <taxon>Chromadorea</taxon>
        <taxon>Plectida</taxon>
        <taxon>Plectina</taxon>
        <taxon>Plectoidea</taxon>
        <taxon>Plectidae</taxon>
        <taxon>Plectus</taxon>
    </lineage>
</organism>
<keyword evidence="4" id="KW-0862">Zinc</keyword>
<sequence>MTMVAPSMGTVGCQSCRELHADIKLSVAHITDRLDQASEQVNGGADQIGLLSSAATPPVQSETPPILSGSRKRKPTRHAVHKVPQGADSPSNQQQQQLECVDDKCLVCQAPLAPDEGQLCVACKTSNDEREEKEGDRTPEKGLVEPLSNGKATPVQRTAPLPTTSASSALTPDSSTTCSLMAAAGLNSAYLNSLAVAANLMSASYSSAQPSTSTQHRDLLAILRQSQQQLQGAAASAGSPSSPFHIQQSNITSASTPNGSYHMSIEEMEEEDEIDNPSVSRCSNCRTTKTTAWRRDQTGKLVCNACGLYYRLHRTNRPVHMRKDFIQTRFRRRNKDASGVLLPSTANMGADMGLLSLMSASQPFSLGSQALHDQRAVADHQ</sequence>
<feature type="domain" description="GATA-type" evidence="10">
    <location>
        <begin position="281"/>
        <end position="329"/>
    </location>
</feature>
<proteinExistence type="predicted"/>
<evidence type="ECO:0000256" key="8">
    <source>
        <dbReference type="PROSITE-ProRule" id="PRU00094"/>
    </source>
</evidence>
<dbReference type="GO" id="GO:0045165">
    <property type="term" value="P:cell fate commitment"/>
    <property type="evidence" value="ECO:0007669"/>
    <property type="project" value="TreeGrafter"/>
</dbReference>
<dbReference type="Proteomes" id="UP000887566">
    <property type="component" value="Unplaced"/>
</dbReference>
<evidence type="ECO:0000256" key="2">
    <source>
        <dbReference type="ARBA" id="ARBA00022723"/>
    </source>
</evidence>
<evidence type="ECO:0000256" key="3">
    <source>
        <dbReference type="ARBA" id="ARBA00022771"/>
    </source>
</evidence>
<dbReference type="GO" id="GO:0005634">
    <property type="term" value="C:nucleus"/>
    <property type="evidence" value="ECO:0007669"/>
    <property type="project" value="UniProtKB-SubCell"/>
</dbReference>
<reference evidence="12" key="1">
    <citation type="submission" date="2022-11" db="UniProtKB">
        <authorList>
            <consortium name="WormBaseParasite"/>
        </authorList>
    </citation>
    <scope>IDENTIFICATION</scope>
</reference>
<feature type="compositionally biased region" description="Basic residues" evidence="9">
    <location>
        <begin position="70"/>
        <end position="81"/>
    </location>
</feature>
<evidence type="ECO:0000259" key="10">
    <source>
        <dbReference type="PROSITE" id="PS50114"/>
    </source>
</evidence>
<comment type="subcellular location">
    <subcellularLocation>
        <location evidence="1">Nucleus</location>
    </subcellularLocation>
</comment>
<dbReference type="PROSITE" id="PS50114">
    <property type="entry name" value="GATA_ZN_FINGER_2"/>
    <property type="match status" value="1"/>
</dbReference>
<feature type="compositionally biased region" description="Polar residues" evidence="9">
    <location>
        <begin position="54"/>
        <end position="63"/>
    </location>
</feature>